<dbReference type="GO" id="GO:0006281">
    <property type="term" value="P:DNA repair"/>
    <property type="evidence" value="ECO:0007669"/>
    <property type="project" value="TreeGrafter"/>
</dbReference>
<dbReference type="Gene3D" id="2.30.30.490">
    <property type="match status" value="1"/>
</dbReference>
<name>A0A6A1UUM1_9ROSI</name>
<dbReference type="PROSITE" id="PS51397">
    <property type="entry name" value="WLM"/>
    <property type="match status" value="1"/>
</dbReference>
<feature type="region of interest" description="Disordered" evidence="1">
    <location>
        <begin position="465"/>
        <end position="491"/>
    </location>
</feature>
<dbReference type="GO" id="GO:0003682">
    <property type="term" value="F:chromatin binding"/>
    <property type="evidence" value="ECO:0007669"/>
    <property type="project" value="InterPro"/>
</dbReference>
<proteinExistence type="predicted"/>
<accession>A0A6A1UUM1</accession>
<keyword evidence="5" id="KW-1185">Reference proteome</keyword>
<evidence type="ECO:0000259" key="3">
    <source>
        <dbReference type="PROSITE" id="PS51397"/>
    </source>
</evidence>
<organism evidence="4 5">
    <name type="scientific">Morella rubra</name>
    <name type="common">Chinese bayberry</name>
    <dbReference type="NCBI Taxonomy" id="262757"/>
    <lineage>
        <taxon>Eukaryota</taxon>
        <taxon>Viridiplantae</taxon>
        <taxon>Streptophyta</taxon>
        <taxon>Embryophyta</taxon>
        <taxon>Tracheophyta</taxon>
        <taxon>Spermatophyta</taxon>
        <taxon>Magnoliopsida</taxon>
        <taxon>eudicotyledons</taxon>
        <taxon>Gunneridae</taxon>
        <taxon>Pentapetalae</taxon>
        <taxon>rosids</taxon>
        <taxon>fabids</taxon>
        <taxon>Fagales</taxon>
        <taxon>Myricaceae</taxon>
        <taxon>Morella</taxon>
    </lineage>
</organism>
<dbReference type="PANTHER" id="PTHR46622:SF3">
    <property type="entry name" value="ZINC ION BINDING PROTEIN"/>
    <property type="match status" value="1"/>
</dbReference>
<dbReference type="SMART" id="SM00743">
    <property type="entry name" value="Agenet"/>
    <property type="match status" value="2"/>
</dbReference>
<dbReference type="CDD" id="cd04721">
    <property type="entry name" value="BAH_plant_1"/>
    <property type="match status" value="1"/>
</dbReference>
<dbReference type="EMBL" id="RXIC02000026">
    <property type="protein sequence ID" value="KAB1203836.1"/>
    <property type="molecule type" value="Genomic_DNA"/>
</dbReference>
<dbReference type="PANTHER" id="PTHR46622">
    <property type="entry name" value="DNA-DEPENDENT METALLOPROTEASE WSS1"/>
    <property type="match status" value="1"/>
</dbReference>
<comment type="caution">
    <text evidence="4">The sequence shown here is derived from an EMBL/GenBank/DDBJ whole genome shotgun (WGS) entry which is preliminary data.</text>
</comment>
<dbReference type="Proteomes" id="UP000516437">
    <property type="component" value="Chromosome 8"/>
</dbReference>
<dbReference type="InterPro" id="IPR001025">
    <property type="entry name" value="BAH_dom"/>
</dbReference>
<dbReference type="InterPro" id="IPR014002">
    <property type="entry name" value="Agenet_dom_plant"/>
</dbReference>
<feature type="compositionally biased region" description="Basic and acidic residues" evidence="1">
    <location>
        <begin position="1018"/>
        <end position="1028"/>
    </location>
</feature>
<feature type="region of interest" description="Disordered" evidence="1">
    <location>
        <begin position="1002"/>
        <end position="1043"/>
    </location>
</feature>
<dbReference type="PROSITE" id="PS51038">
    <property type="entry name" value="BAH"/>
    <property type="match status" value="1"/>
</dbReference>
<feature type="domain" description="BAH" evidence="2">
    <location>
        <begin position="538"/>
        <end position="657"/>
    </location>
</feature>
<dbReference type="CDD" id="cd20405">
    <property type="entry name" value="Tudor_Agenet_AtDUF_rpt1_3"/>
    <property type="match status" value="1"/>
</dbReference>
<dbReference type="Pfam" id="PF01426">
    <property type="entry name" value="BAH"/>
    <property type="match status" value="1"/>
</dbReference>
<dbReference type="InterPro" id="IPR013536">
    <property type="entry name" value="WLM_dom"/>
</dbReference>
<evidence type="ECO:0000256" key="1">
    <source>
        <dbReference type="SAM" id="MobiDB-lite"/>
    </source>
</evidence>
<dbReference type="AlphaFoldDB" id="A0A6A1UUM1"/>
<dbReference type="InterPro" id="IPR053000">
    <property type="entry name" value="WSS1-like_metalloprotease"/>
</dbReference>
<gene>
    <name evidence="4" type="ORF">CJ030_MR8G005070</name>
</gene>
<dbReference type="GO" id="GO:0008237">
    <property type="term" value="F:metallopeptidase activity"/>
    <property type="evidence" value="ECO:0007669"/>
    <property type="project" value="TreeGrafter"/>
</dbReference>
<evidence type="ECO:0000313" key="4">
    <source>
        <dbReference type="EMBL" id="KAB1203836.1"/>
    </source>
</evidence>
<feature type="domain" description="WLM" evidence="3">
    <location>
        <begin position="1"/>
        <end position="203"/>
    </location>
</feature>
<evidence type="ECO:0000313" key="5">
    <source>
        <dbReference type="Proteomes" id="UP000516437"/>
    </source>
</evidence>
<dbReference type="Pfam" id="PF08325">
    <property type="entry name" value="WLM"/>
    <property type="match status" value="1"/>
</dbReference>
<dbReference type="InterPro" id="IPR008395">
    <property type="entry name" value="Agenet-like_dom"/>
</dbReference>
<reference evidence="4 5" key="1">
    <citation type="journal article" date="2019" name="Plant Biotechnol. J.">
        <title>The red bayberry genome and genetic basis of sex determination.</title>
        <authorList>
            <person name="Jia H.M."/>
            <person name="Jia H.J."/>
            <person name="Cai Q.L."/>
            <person name="Wang Y."/>
            <person name="Zhao H.B."/>
            <person name="Yang W.F."/>
            <person name="Wang G.Y."/>
            <person name="Li Y.H."/>
            <person name="Zhan D.L."/>
            <person name="Shen Y.T."/>
            <person name="Niu Q.F."/>
            <person name="Chang L."/>
            <person name="Qiu J."/>
            <person name="Zhao L."/>
            <person name="Xie H.B."/>
            <person name="Fu W.Y."/>
            <person name="Jin J."/>
            <person name="Li X.W."/>
            <person name="Jiao Y."/>
            <person name="Zhou C.C."/>
            <person name="Tu T."/>
            <person name="Chai C.Y."/>
            <person name="Gao J.L."/>
            <person name="Fan L.J."/>
            <person name="van de Weg E."/>
            <person name="Wang J.Y."/>
            <person name="Gao Z.S."/>
        </authorList>
    </citation>
    <scope>NUCLEOTIDE SEQUENCE [LARGE SCALE GENOMIC DNA]</scope>
    <source>
        <tissue evidence="4">Leaves</tissue>
    </source>
</reference>
<dbReference type="SMART" id="SM00439">
    <property type="entry name" value="BAH"/>
    <property type="match status" value="1"/>
</dbReference>
<sequence>MNLDDINKVWEIKVLKKPADDEARKILEKVAKQVQPIMRKRKWRVKVLSEFCPSNPSLLGLNVGGGVQVKLRLRRQNRDWDFFPFDQVLDTMLHELCHNVHGPHNASFYKLWDELRKECEELMAKGITGTGEGFDIPGRCLDGFSCQAPLSSLRKIALEAAEKRARLGSLLPSGPKRLGGDSNIMVALSPIQAAAMAAERRLQDEIWCGSQSCETFGDEERSSDILQDLIYEEQSGGSSMIDGGSGPHTVDAVSRKRSQATDQSSFCEPSNAHMESNFVDLSMDASTSGSMVNHGNRSEKRSCKSINSSLSQSACRPESGVDLASSSPAPVLGHDTMHGGTLNPEELPMWECGTCTLLNPPEVLLASTAAFSKMAADNHYFVEWKEHFVSQERGNRVVHYFLKDSAGESVLAVVGTERSVRHMFYVVAEEFLQVYGKESSIHAGYKWRSRREVVDWLTSMLSKQHLQGDRSESPKHETTQPVRSPESPMDGVGAQVPDDMAHLARSFRGHHPDIVWSGVAWKCGKQLKHYPAFCRNGTTIAIQSFVFVMAKGENHYLAYLEDMYEDKRGQKKVKVRWFHHIQEVKGIIPIRNPHPKEVFITPYSQVISAECVDGSATILTREHYEKCLAAFPHPLLARIHLCHRQFRSNRVKPFDLTKLRGYFDQQILSCLGPDHFSKPESICHSLSGEEAEQLSSGDNLKLGSKRTRSGRVCQTYLVEHSGVRNFDRVRQMITYEPYKNLDYGFSGSGRLRPVKHVECRPWYTPLFNVDEKIELLCQDSGIRGCWFRCTVLQVSRKQMKVCYADVQDEDGCGNLEEWIPAFKMAMPDKLGMRHPGRPTIRPVPPPTEQDLVLEVGTAVDAWWSDGWWEGVVTGLDISVQGTMHIYFPGESILLNVHKKDIRKSKDWTGDHWVDIQGKPDIFAAISPTICLDTKPSASSNIVKDFKSGFSMSSVEVPSSNKLSILKDEKLDSTVVANSDVLEDMEGDVDNRSPSLNDTGAEVDGVGMKSSCNNVDDVQCNHDDDKRDNGGGNGPDARNFETSGQNCKEVELMELAA</sequence>
<protein>
    <submittedName>
        <fullName evidence="4">DNA damage response protein WSS1</fullName>
    </submittedName>
</protein>
<dbReference type="GO" id="GO:0005634">
    <property type="term" value="C:nucleus"/>
    <property type="evidence" value="ECO:0007669"/>
    <property type="project" value="TreeGrafter"/>
</dbReference>
<dbReference type="Pfam" id="PF05641">
    <property type="entry name" value="Agenet"/>
    <property type="match status" value="1"/>
</dbReference>
<evidence type="ECO:0000259" key="2">
    <source>
        <dbReference type="PROSITE" id="PS51038"/>
    </source>
</evidence>
<feature type="compositionally biased region" description="Basic and acidic residues" evidence="1">
    <location>
        <begin position="466"/>
        <end position="478"/>
    </location>
</feature>
<dbReference type="OrthoDB" id="1883212at2759"/>
<dbReference type="InterPro" id="IPR043151">
    <property type="entry name" value="BAH_sf"/>
</dbReference>